<dbReference type="PANTHER" id="PTHR21099:SF2">
    <property type="entry name" value="SI:CH211-113E8.11"/>
    <property type="match status" value="1"/>
</dbReference>
<keyword evidence="2" id="KW-0539">Nucleus</keyword>
<feature type="compositionally biased region" description="Polar residues" evidence="3">
    <location>
        <begin position="605"/>
        <end position="630"/>
    </location>
</feature>
<feature type="compositionally biased region" description="Polar residues" evidence="3">
    <location>
        <begin position="668"/>
        <end position="697"/>
    </location>
</feature>
<evidence type="ECO:0000256" key="3">
    <source>
        <dbReference type="SAM" id="MobiDB-lite"/>
    </source>
</evidence>
<evidence type="ECO:0000313" key="5">
    <source>
        <dbReference type="EMBL" id="EDN95149.1"/>
    </source>
</evidence>
<dbReference type="Pfam" id="PF13934">
    <property type="entry name" value="ELYS"/>
    <property type="match status" value="1"/>
</dbReference>
<feature type="region of interest" description="Disordered" evidence="3">
    <location>
        <begin position="474"/>
        <end position="518"/>
    </location>
</feature>
<dbReference type="OMA" id="ESWFEDY"/>
<feature type="compositionally biased region" description="Polar residues" evidence="3">
    <location>
        <begin position="474"/>
        <end position="493"/>
    </location>
</feature>
<dbReference type="CDD" id="cd23954">
    <property type="entry name" value="AMO1_CTD"/>
    <property type="match status" value="1"/>
</dbReference>
<reference evidence="6" key="1">
    <citation type="journal article" date="2011" name="PLoS Genet.">
        <title>Genomic analysis of the necrotrophic fungal pathogens Sclerotinia sclerotiorum and Botrytis cinerea.</title>
        <authorList>
            <person name="Amselem J."/>
            <person name="Cuomo C.A."/>
            <person name="van Kan J.A."/>
            <person name="Viaud M."/>
            <person name="Benito E.P."/>
            <person name="Couloux A."/>
            <person name="Coutinho P.M."/>
            <person name="de Vries R.P."/>
            <person name="Dyer P.S."/>
            <person name="Fillinger S."/>
            <person name="Fournier E."/>
            <person name="Gout L."/>
            <person name="Hahn M."/>
            <person name="Kohn L."/>
            <person name="Lapalu N."/>
            <person name="Plummer K.M."/>
            <person name="Pradier J.M."/>
            <person name="Quevillon E."/>
            <person name="Sharon A."/>
            <person name="Simon A."/>
            <person name="ten Have A."/>
            <person name="Tudzynski B."/>
            <person name="Tudzynski P."/>
            <person name="Wincker P."/>
            <person name="Andrew M."/>
            <person name="Anthouard V."/>
            <person name="Beever R.E."/>
            <person name="Beffa R."/>
            <person name="Benoit I."/>
            <person name="Bouzid O."/>
            <person name="Brault B."/>
            <person name="Chen Z."/>
            <person name="Choquer M."/>
            <person name="Collemare J."/>
            <person name="Cotton P."/>
            <person name="Danchin E.G."/>
            <person name="Da Silva C."/>
            <person name="Gautier A."/>
            <person name="Giraud C."/>
            <person name="Giraud T."/>
            <person name="Gonzalez C."/>
            <person name="Grossetete S."/>
            <person name="Guldener U."/>
            <person name="Henrissat B."/>
            <person name="Howlett B.J."/>
            <person name="Kodira C."/>
            <person name="Kretschmer M."/>
            <person name="Lappartient A."/>
            <person name="Leroch M."/>
            <person name="Levis C."/>
            <person name="Mauceli E."/>
            <person name="Neuveglise C."/>
            <person name="Oeser B."/>
            <person name="Pearson M."/>
            <person name="Poulain J."/>
            <person name="Poussereau N."/>
            <person name="Quesneville H."/>
            <person name="Rascle C."/>
            <person name="Schumacher J."/>
            <person name="Segurens B."/>
            <person name="Sexton A."/>
            <person name="Silva E."/>
            <person name="Sirven C."/>
            <person name="Soanes D.M."/>
            <person name="Talbot N.J."/>
            <person name="Templeton M."/>
            <person name="Yandava C."/>
            <person name="Yarden O."/>
            <person name="Zeng Q."/>
            <person name="Rollins J.A."/>
            <person name="Lebrun M.H."/>
            <person name="Dickman M."/>
        </authorList>
    </citation>
    <scope>NUCLEOTIDE SEQUENCE [LARGE SCALE GENOMIC DNA]</scope>
    <source>
        <strain evidence="6">ATCC 18683 / 1980 / Ss-1</strain>
    </source>
</reference>
<dbReference type="GO" id="GO:0005634">
    <property type="term" value="C:nucleus"/>
    <property type="evidence" value="ECO:0000318"/>
    <property type="project" value="GO_Central"/>
</dbReference>
<proteinExistence type="predicted"/>
<sequence>MFTFQNFDEVFDFDPDCSYDEYAVREIENNRKKLEGLFVDTLLKNFEIRRPAKYYPPKTNNELRNLHKVIIDSAGEAHHKLSALYYILLDFDAPTGRRDYSTTFEQKSFLPESYKIYMKGLWHLDRLDFELALQYLAYPSLIPSFADEILEALVLHSSEDLAIPLAYYHTVQPALTSSKATESLFSAIARISVTEAFYFSRGQSQYMQRHMFELLIAVVLKNSPPETIADRSIELINLPFSPEEESWFEDYLLRGEGRAIRKGRDTIMMRRIGTGKFSETLSLKGIGGRSIGGLDWERSCPSKDSFLTYCRRRRINNGSVFEHSDQNANYNKNGFNNRYAPLQNQTSNQSNSRNYNTQRGGNEAHVPFSLDKASIKQDLSTDRPQWILSAYGPGRHAPEQLFGGPAREQSFEEMRLIHYIAAASGNVQPVIQDAERLWQEAEQQIQNALNDVDGAINYIIAADNKHPNRNDYCQQNTSTDQTPWVQRNDQPAGNSAFGAPSQTLTSTFGQPSTQSSSAFAQPIQNVTAFGQPSNQNSSAFGGTAQGFGAVQQGGASGGFGQPSALGQKPSVFGSAFGQPSQLEQGGGAFGNPSATGPKANPFGAPSNSGMNCEQSGFSNFGGTSNAFGQPNPNPLGNAFSSDTLRPGTQQSQINPMSQDNNPLAPVNSFGQPALSNPFGANSGNNQAFGAPPASTNPFGAPSPQPTNVMQNQFTNPGSQTQQFGNNQNFENLNMIAGVPSARRGSNMNTFSPNFRPPPNANIVQHPPPESYIRTGQGGRLEFFNGRPVMYKDGEPGTNINGKWHKIWCPKGYTGPNKTTEIENAVFDEQTTAAYLGARQTGTFPGGVMPLIPPKREWCLFNF</sequence>
<dbReference type="eggNOG" id="ENOG502S4G4">
    <property type="taxonomic scope" value="Eukaryota"/>
</dbReference>
<gene>
    <name evidence="5" type="ORF">SS1G_11024</name>
</gene>
<name>A7F0A7_SCLS1</name>
<dbReference type="EMBL" id="CH476637">
    <property type="protein sequence ID" value="EDN95149.1"/>
    <property type="molecule type" value="Genomic_DNA"/>
</dbReference>
<feature type="compositionally biased region" description="Polar residues" evidence="3">
    <location>
        <begin position="705"/>
        <end position="722"/>
    </location>
</feature>
<dbReference type="RefSeq" id="XP_001587784.1">
    <property type="nucleotide sequence ID" value="XM_001587734.1"/>
</dbReference>
<feature type="compositionally biased region" description="Low complexity" evidence="3">
    <location>
        <begin position="343"/>
        <end position="359"/>
    </location>
</feature>
<organism evidence="5 6">
    <name type="scientific">Sclerotinia sclerotiorum (strain ATCC 18683 / 1980 / Ss-1)</name>
    <name type="common">White mold</name>
    <name type="synonym">Whetzelinia sclerotiorum</name>
    <dbReference type="NCBI Taxonomy" id="665079"/>
    <lineage>
        <taxon>Eukaryota</taxon>
        <taxon>Fungi</taxon>
        <taxon>Dikarya</taxon>
        <taxon>Ascomycota</taxon>
        <taxon>Pezizomycotina</taxon>
        <taxon>Leotiomycetes</taxon>
        <taxon>Helotiales</taxon>
        <taxon>Sclerotiniaceae</taxon>
        <taxon>Sclerotinia</taxon>
    </lineage>
</organism>
<feature type="region of interest" description="Disordered" evidence="3">
    <location>
        <begin position="332"/>
        <end position="365"/>
    </location>
</feature>
<dbReference type="Proteomes" id="UP000001312">
    <property type="component" value="Unassembled WGS sequence"/>
</dbReference>
<evidence type="ECO:0000256" key="2">
    <source>
        <dbReference type="ARBA" id="ARBA00023242"/>
    </source>
</evidence>
<dbReference type="InParanoid" id="A7F0A7"/>
<dbReference type="InterPro" id="IPR025151">
    <property type="entry name" value="ELYS_dom"/>
</dbReference>
<dbReference type="AlphaFoldDB" id="A7F0A7"/>
<dbReference type="HOGENOM" id="CLU_343289_0_0_1"/>
<feature type="region of interest" description="Disordered" evidence="3">
    <location>
        <begin position="552"/>
        <end position="722"/>
    </location>
</feature>
<comment type="subcellular location">
    <subcellularLocation>
        <location evidence="1">Nucleus</location>
    </subcellularLocation>
</comment>
<dbReference type="PANTHER" id="PTHR21099">
    <property type="entry name" value="RAD201"/>
    <property type="match status" value="1"/>
</dbReference>
<evidence type="ECO:0000256" key="1">
    <source>
        <dbReference type="ARBA" id="ARBA00004123"/>
    </source>
</evidence>
<dbReference type="KEGG" id="ssl:SS1G_11024"/>
<dbReference type="GeneID" id="5483864"/>
<evidence type="ECO:0000313" key="6">
    <source>
        <dbReference type="Proteomes" id="UP000001312"/>
    </source>
</evidence>
<feature type="compositionally biased region" description="Polar residues" evidence="3">
    <location>
        <begin position="500"/>
        <end position="518"/>
    </location>
</feature>
<accession>A7F0A7</accession>
<keyword evidence="6" id="KW-1185">Reference proteome</keyword>
<protein>
    <recommendedName>
        <fullName evidence="4">ELYS-like domain-containing protein</fullName>
    </recommendedName>
</protein>
<feature type="compositionally biased region" description="Polar residues" evidence="3">
    <location>
        <begin position="638"/>
        <end position="661"/>
    </location>
</feature>
<feature type="domain" description="ELYS-like" evidence="4">
    <location>
        <begin position="37"/>
        <end position="254"/>
    </location>
</feature>
<evidence type="ECO:0000259" key="4">
    <source>
        <dbReference type="Pfam" id="PF13934"/>
    </source>
</evidence>